<dbReference type="Proteomes" id="UP000469949">
    <property type="component" value="Unassembled WGS sequence"/>
</dbReference>
<feature type="transmembrane region" description="Helical" evidence="7">
    <location>
        <begin position="718"/>
        <end position="739"/>
    </location>
</feature>
<feature type="transmembrane region" description="Helical" evidence="7">
    <location>
        <begin position="813"/>
        <end position="834"/>
    </location>
</feature>
<dbReference type="InterPro" id="IPR050545">
    <property type="entry name" value="Mycobact_MmpL"/>
</dbReference>
<keyword evidence="3 7" id="KW-0812">Transmembrane</keyword>
<dbReference type="GO" id="GO:0005886">
    <property type="term" value="C:plasma membrane"/>
    <property type="evidence" value="ECO:0007669"/>
    <property type="project" value="UniProtKB-SubCell"/>
</dbReference>
<feature type="transmembrane region" description="Helical" evidence="7">
    <location>
        <begin position="781"/>
        <end position="801"/>
    </location>
</feature>
<keyword evidence="5 7" id="KW-0472">Membrane</keyword>
<feature type="transmembrane region" description="Helical" evidence="7">
    <location>
        <begin position="433"/>
        <end position="454"/>
    </location>
</feature>
<feature type="transmembrane region" description="Helical" evidence="7">
    <location>
        <begin position="307"/>
        <end position="330"/>
    </location>
</feature>
<dbReference type="AlphaFoldDB" id="A0A833J2S7"/>
<evidence type="ECO:0000256" key="1">
    <source>
        <dbReference type="ARBA" id="ARBA00004651"/>
    </source>
</evidence>
<evidence type="ECO:0000256" key="7">
    <source>
        <dbReference type="SAM" id="Phobius"/>
    </source>
</evidence>
<dbReference type="InterPro" id="IPR000731">
    <property type="entry name" value="SSD"/>
</dbReference>
<feature type="compositionally biased region" description="Basic and acidic residues" evidence="6">
    <location>
        <begin position="840"/>
        <end position="849"/>
    </location>
</feature>
<feature type="transmembrane region" description="Helical" evidence="7">
    <location>
        <begin position="255"/>
        <end position="273"/>
    </location>
</feature>
<dbReference type="NCBIfam" id="TIGR03480">
    <property type="entry name" value="HpnN"/>
    <property type="match status" value="1"/>
</dbReference>
<dbReference type="InterPro" id="IPR017841">
    <property type="entry name" value="Hopanoid_biosynth_HpnN"/>
</dbReference>
<proteinExistence type="predicted"/>
<evidence type="ECO:0000256" key="2">
    <source>
        <dbReference type="ARBA" id="ARBA00022475"/>
    </source>
</evidence>
<feature type="transmembrane region" description="Helical" evidence="7">
    <location>
        <begin position="745"/>
        <end position="769"/>
    </location>
</feature>
<evidence type="ECO:0000256" key="3">
    <source>
        <dbReference type="ARBA" id="ARBA00022692"/>
    </source>
</evidence>
<dbReference type="EMBL" id="WEKV01000014">
    <property type="protein sequence ID" value="KAB7783638.1"/>
    <property type="molecule type" value="Genomic_DNA"/>
</dbReference>
<dbReference type="SUPFAM" id="SSF82866">
    <property type="entry name" value="Multidrug efflux transporter AcrB transmembrane domain"/>
    <property type="match status" value="2"/>
</dbReference>
<dbReference type="Pfam" id="PF03176">
    <property type="entry name" value="MMPL"/>
    <property type="match status" value="1"/>
</dbReference>
<feature type="transmembrane region" description="Helical" evidence="7">
    <location>
        <begin position="280"/>
        <end position="301"/>
    </location>
</feature>
<evidence type="ECO:0000259" key="8">
    <source>
        <dbReference type="PROSITE" id="PS50156"/>
    </source>
</evidence>
<dbReference type="PROSITE" id="PS50156">
    <property type="entry name" value="SSD"/>
    <property type="match status" value="1"/>
</dbReference>
<feature type="domain" description="SSD" evidence="8">
    <location>
        <begin position="279"/>
        <end position="405"/>
    </location>
</feature>
<feature type="region of interest" description="Disordered" evidence="6">
    <location>
        <begin position="836"/>
        <end position="865"/>
    </location>
</feature>
<feature type="transmembrane region" description="Helical" evidence="7">
    <location>
        <begin position="382"/>
        <end position="406"/>
    </location>
</feature>
<keyword evidence="4 7" id="KW-1133">Transmembrane helix</keyword>
<protein>
    <submittedName>
        <fullName evidence="9">Hopanoid-associated RND transporter HpnN</fullName>
    </submittedName>
</protein>
<feature type="transmembrane region" description="Helical" evidence="7">
    <location>
        <begin position="689"/>
        <end position="711"/>
    </location>
</feature>
<name>A0A833J2S7_9HYPH</name>
<feature type="transmembrane region" description="Helical" evidence="7">
    <location>
        <begin position="351"/>
        <end position="370"/>
    </location>
</feature>
<evidence type="ECO:0000256" key="6">
    <source>
        <dbReference type="SAM" id="MobiDB-lite"/>
    </source>
</evidence>
<comment type="subcellular location">
    <subcellularLocation>
        <location evidence="1">Cell membrane</location>
        <topology evidence="1">Multi-pass membrane protein</topology>
    </subcellularLocation>
</comment>
<comment type="caution">
    <text evidence="9">The sequence shown here is derived from an EMBL/GenBank/DDBJ whole genome shotgun (WGS) entry which is preliminary data.</text>
</comment>
<reference evidence="9 10" key="1">
    <citation type="submission" date="2019-10" db="EMBL/GenBank/DDBJ databases">
        <title>Draft Genome Sequence of the Caffeine Degrading Methylotroph Methylorubrum populi PINKEL.</title>
        <authorList>
            <person name="Dawson S.C."/>
            <person name="Zhang X."/>
            <person name="Wright M.E."/>
            <person name="Sharma G."/>
            <person name="Langner J.T."/>
            <person name="Ditty J.L."/>
            <person name="Subuyuj G.A."/>
        </authorList>
    </citation>
    <scope>NUCLEOTIDE SEQUENCE [LARGE SCALE GENOMIC DNA]</scope>
    <source>
        <strain evidence="9 10">Pinkel</strain>
    </source>
</reference>
<accession>A0A833J2S7</accession>
<evidence type="ECO:0000313" key="10">
    <source>
        <dbReference type="Proteomes" id="UP000469949"/>
    </source>
</evidence>
<evidence type="ECO:0000256" key="4">
    <source>
        <dbReference type="ARBA" id="ARBA00022989"/>
    </source>
</evidence>
<organism evidence="9 10">
    <name type="scientific">Methylorubrum populi</name>
    <dbReference type="NCBI Taxonomy" id="223967"/>
    <lineage>
        <taxon>Bacteria</taxon>
        <taxon>Pseudomonadati</taxon>
        <taxon>Pseudomonadota</taxon>
        <taxon>Alphaproteobacteria</taxon>
        <taxon>Hyphomicrobiales</taxon>
        <taxon>Methylobacteriaceae</taxon>
        <taxon>Methylorubrum</taxon>
    </lineage>
</organism>
<dbReference type="PANTHER" id="PTHR33406">
    <property type="entry name" value="MEMBRANE PROTEIN MJ1562-RELATED"/>
    <property type="match status" value="1"/>
</dbReference>
<sequence>MAAALLTVAGAGAAAHLFRINTDVERLIEPSVPWRQDEIAFEKAFPQRTNLVAAVIDGQTPEIAEEAAARFAEALKSHRSEIETVYRPDGGPFFDRNGLLLMSQEELEQTTQRLIEQQGLLGPLAADPSLRGVMRVLTLGVKGVKSGDAKLEDLAQPMTQIDDTLRKVLDGQRARMSWQTLLAGGRSETTDTRKFVMIQPVLDYNALEPGREATKLIRRVAAEQNIDAAHGLRIRLTGPVAVADDEFATLADDAFLNYSLTTAAIVLFLGLALRSAPLVAAVLITTFAGLVVTAALGLLMVGELNPISVAFAALFVGLGIDFGIQFAVRYRADRYELGSVDAALRGAARGVGWSLTLAAVSLLAGFFAFLPTQFRGVSELGLIAGVGMIVAYLFSLTLLPALIAVFNPKGEKRAVETTWMAGVDHWIIEHRKWVLIFVGLITVAGIPLLLKLPFDSNPMHLRSPKVESIATYLDLIKDPATSPNSIDVLAPNVEAVPALSERLLKLDSVAKVISIDTFVPRDQDQKLATIQETAQLLAPALNPARKPPPPTDAENVKALKDTAAALKTIASGDAAGAKAAARLSGTLDTLADAPAEKREAASVALTTDLKTLMSRLSGLLDPKKITLDNLPKPLKAEWVTSDGRARIEVHPKGDSNDDQVLRHFAKEVLSIDPHATGAPVATTESSYTILGAFVQAGLTALALIFILLSVALRKPWDVAMTLGPLVLATLWTLMALKVIGMPLNFANIIALPLMLAVGVAFHIYYVIAWRAGVVDMLASSLTRAIFFSALTTGTAFGSLMLSSHPGTASMGELLALSLFFTLVAAFFVVPAFLGPPPKQPDADRPEGTEAGRPPGEVAREHAAVK</sequence>
<evidence type="ECO:0000256" key="5">
    <source>
        <dbReference type="ARBA" id="ARBA00023136"/>
    </source>
</evidence>
<evidence type="ECO:0000313" key="9">
    <source>
        <dbReference type="EMBL" id="KAB7783638.1"/>
    </source>
</evidence>
<keyword evidence="2" id="KW-1003">Cell membrane</keyword>
<dbReference type="Gene3D" id="1.20.1640.10">
    <property type="entry name" value="Multidrug efflux transporter AcrB transmembrane domain"/>
    <property type="match status" value="2"/>
</dbReference>
<dbReference type="InterPro" id="IPR004869">
    <property type="entry name" value="MMPL_dom"/>
</dbReference>
<gene>
    <name evidence="9" type="ORF">F8B43_3561</name>
</gene>
<dbReference type="PANTHER" id="PTHR33406:SF13">
    <property type="entry name" value="MEMBRANE PROTEIN YDFJ"/>
    <property type="match status" value="1"/>
</dbReference>